<dbReference type="GO" id="GO:0071038">
    <property type="term" value="P:TRAMP-dependent tRNA surveillance pathway"/>
    <property type="evidence" value="ECO:0007669"/>
    <property type="project" value="TreeGrafter"/>
</dbReference>
<dbReference type="InterPro" id="IPR012337">
    <property type="entry name" value="RNaseH-like_sf"/>
</dbReference>
<dbReference type="InterPro" id="IPR002562">
    <property type="entry name" value="3'-5'_exonuclease_dom"/>
</dbReference>
<feature type="domain" description="3'-5' exonuclease" evidence="1">
    <location>
        <begin position="43"/>
        <end position="151"/>
    </location>
</feature>
<evidence type="ECO:0000259" key="1">
    <source>
        <dbReference type="Pfam" id="PF01612"/>
    </source>
</evidence>
<evidence type="ECO:0000313" key="2">
    <source>
        <dbReference type="EMBL" id="CAG8509957.1"/>
    </source>
</evidence>
<dbReference type="GO" id="GO:0071051">
    <property type="term" value="P:poly(A)-dependent snoRNA 3'-end processing"/>
    <property type="evidence" value="ECO:0007669"/>
    <property type="project" value="TreeGrafter"/>
</dbReference>
<dbReference type="GO" id="GO:0003727">
    <property type="term" value="F:single-stranded RNA binding"/>
    <property type="evidence" value="ECO:0007669"/>
    <property type="project" value="TreeGrafter"/>
</dbReference>
<keyword evidence="3" id="KW-1185">Reference proteome</keyword>
<dbReference type="GO" id="GO:0000175">
    <property type="term" value="F:3'-5'-RNA exonuclease activity"/>
    <property type="evidence" value="ECO:0007669"/>
    <property type="project" value="InterPro"/>
</dbReference>
<dbReference type="InterPro" id="IPR036397">
    <property type="entry name" value="RNaseH_sf"/>
</dbReference>
<dbReference type="Gene3D" id="3.30.420.10">
    <property type="entry name" value="Ribonuclease H-like superfamily/Ribonuclease H"/>
    <property type="match status" value="1"/>
</dbReference>
<name>A0A9N9F596_9GLOM</name>
<comment type="caution">
    <text evidence="2">The sequence shown here is derived from an EMBL/GenBank/DDBJ whole genome shotgun (WGS) entry which is preliminary data.</text>
</comment>
<dbReference type="AlphaFoldDB" id="A0A9N9F596"/>
<dbReference type="GO" id="GO:0000467">
    <property type="term" value="P:exonucleolytic trimming to generate mature 3'-end of 5.8S rRNA from tricistronic rRNA transcript (SSU-rRNA, 5.8S rRNA, LSU-rRNA)"/>
    <property type="evidence" value="ECO:0007669"/>
    <property type="project" value="InterPro"/>
</dbReference>
<dbReference type="GO" id="GO:0071037">
    <property type="term" value="P:nuclear polyadenylation-dependent snRNA catabolic process"/>
    <property type="evidence" value="ECO:0007669"/>
    <property type="project" value="TreeGrafter"/>
</dbReference>
<dbReference type="GO" id="GO:0000176">
    <property type="term" value="C:nuclear exosome (RNase complex)"/>
    <property type="evidence" value="ECO:0007669"/>
    <property type="project" value="TreeGrafter"/>
</dbReference>
<dbReference type="PANTHER" id="PTHR12124:SF47">
    <property type="entry name" value="EXOSOME COMPONENT 10"/>
    <property type="match status" value="1"/>
</dbReference>
<dbReference type="GO" id="GO:0005730">
    <property type="term" value="C:nucleolus"/>
    <property type="evidence" value="ECO:0007669"/>
    <property type="project" value="TreeGrafter"/>
</dbReference>
<accession>A0A9N9F596</accession>
<dbReference type="GO" id="GO:0071036">
    <property type="term" value="P:nuclear polyadenylation-dependent snoRNA catabolic process"/>
    <property type="evidence" value="ECO:0007669"/>
    <property type="project" value="TreeGrafter"/>
</dbReference>
<gene>
    <name evidence="2" type="ORF">PBRASI_LOCUS3058</name>
</gene>
<dbReference type="GO" id="GO:0071035">
    <property type="term" value="P:nuclear polyadenylation-dependent rRNA catabolic process"/>
    <property type="evidence" value="ECO:0007669"/>
    <property type="project" value="TreeGrafter"/>
</dbReference>
<dbReference type="Proteomes" id="UP000789739">
    <property type="component" value="Unassembled WGS sequence"/>
</dbReference>
<organism evidence="2 3">
    <name type="scientific">Paraglomus brasilianum</name>
    <dbReference type="NCBI Taxonomy" id="144538"/>
    <lineage>
        <taxon>Eukaryota</taxon>
        <taxon>Fungi</taxon>
        <taxon>Fungi incertae sedis</taxon>
        <taxon>Mucoromycota</taxon>
        <taxon>Glomeromycotina</taxon>
        <taxon>Glomeromycetes</taxon>
        <taxon>Paraglomerales</taxon>
        <taxon>Paraglomeraceae</taxon>
        <taxon>Paraglomus</taxon>
    </lineage>
</organism>
<dbReference type="OrthoDB" id="2250022at2759"/>
<protein>
    <submittedName>
        <fullName evidence="2">5062_t:CDS:1</fullName>
    </submittedName>
</protein>
<dbReference type="Pfam" id="PF01612">
    <property type="entry name" value="DNA_pol_A_exo1"/>
    <property type="match status" value="1"/>
</dbReference>
<dbReference type="GO" id="GO:0071044">
    <property type="term" value="P:histone mRNA catabolic process"/>
    <property type="evidence" value="ECO:0007669"/>
    <property type="project" value="TreeGrafter"/>
</dbReference>
<evidence type="ECO:0000313" key="3">
    <source>
        <dbReference type="Proteomes" id="UP000789739"/>
    </source>
</evidence>
<dbReference type="SUPFAM" id="SSF53098">
    <property type="entry name" value="Ribonuclease H-like"/>
    <property type="match status" value="1"/>
</dbReference>
<proteinExistence type="predicted"/>
<dbReference type="InterPro" id="IPR045092">
    <property type="entry name" value="Rrp6-like"/>
</dbReference>
<dbReference type="GO" id="GO:0071040">
    <property type="term" value="P:nuclear polyadenylation-dependent antisense transcript catabolic process"/>
    <property type="evidence" value="ECO:0007669"/>
    <property type="project" value="TreeGrafter"/>
</dbReference>
<dbReference type="GO" id="GO:0071039">
    <property type="term" value="P:nuclear polyadenylation-dependent CUT catabolic process"/>
    <property type="evidence" value="ECO:0007669"/>
    <property type="project" value="TreeGrafter"/>
</dbReference>
<sequence length="152" mass="17634">MNYSGRLTHPYEYEISNIEYLQHLLNKTPESIYQPLESTLFTLVETEEQLEEICNRLEAAQEIAIDLEHHDYRSYQGITCLAQISTRQEDFIIDALALRHAMHQLNQSFTDPNIVKVLHGAQMGVLWLQRDFGVYIVNLFDTFHASNVSDFG</sequence>
<dbReference type="EMBL" id="CAJVPI010000263">
    <property type="protein sequence ID" value="CAG8509957.1"/>
    <property type="molecule type" value="Genomic_DNA"/>
</dbReference>
<dbReference type="PANTHER" id="PTHR12124">
    <property type="entry name" value="POLYMYOSITIS/SCLERODERMA AUTOANTIGEN-RELATED"/>
    <property type="match status" value="1"/>
</dbReference>
<reference evidence="2" key="1">
    <citation type="submission" date="2021-06" db="EMBL/GenBank/DDBJ databases">
        <authorList>
            <person name="Kallberg Y."/>
            <person name="Tangrot J."/>
            <person name="Rosling A."/>
        </authorList>
    </citation>
    <scope>NUCLEOTIDE SEQUENCE</scope>
    <source>
        <strain evidence="2">BR232B</strain>
    </source>
</reference>